<keyword evidence="2" id="KW-1185">Reference proteome</keyword>
<organism evidence="1 2">
    <name type="scientific">Camellia lanceoleosa</name>
    <dbReference type="NCBI Taxonomy" id="1840588"/>
    <lineage>
        <taxon>Eukaryota</taxon>
        <taxon>Viridiplantae</taxon>
        <taxon>Streptophyta</taxon>
        <taxon>Embryophyta</taxon>
        <taxon>Tracheophyta</taxon>
        <taxon>Spermatophyta</taxon>
        <taxon>Magnoliopsida</taxon>
        <taxon>eudicotyledons</taxon>
        <taxon>Gunneridae</taxon>
        <taxon>Pentapetalae</taxon>
        <taxon>asterids</taxon>
        <taxon>Ericales</taxon>
        <taxon>Theaceae</taxon>
        <taxon>Camellia</taxon>
    </lineage>
</organism>
<name>A0ACC0G731_9ERIC</name>
<reference evidence="1 2" key="1">
    <citation type="journal article" date="2022" name="Plant J.">
        <title>Chromosome-level genome of Camellia lanceoleosa provides a valuable resource for understanding genome evolution and self-incompatibility.</title>
        <authorList>
            <person name="Gong W."/>
            <person name="Xiao S."/>
            <person name="Wang L."/>
            <person name="Liao Z."/>
            <person name="Chang Y."/>
            <person name="Mo W."/>
            <person name="Hu G."/>
            <person name="Li W."/>
            <person name="Zhao G."/>
            <person name="Zhu H."/>
            <person name="Hu X."/>
            <person name="Ji K."/>
            <person name="Xiang X."/>
            <person name="Song Q."/>
            <person name="Yuan D."/>
            <person name="Jin S."/>
            <person name="Zhang L."/>
        </authorList>
    </citation>
    <scope>NUCLEOTIDE SEQUENCE [LARGE SCALE GENOMIC DNA]</scope>
    <source>
        <strain evidence="1">SQ_2022a</strain>
    </source>
</reference>
<dbReference type="Proteomes" id="UP001060215">
    <property type="component" value="Chromosome 10"/>
</dbReference>
<gene>
    <name evidence="1" type="ORF">LOK49_LG10G01743</name>
</gene>
<proteinExistence type="predicted"/>
<comment type="caution">
    <text evidence="1">The sequence shown here is derived from an EMBL/GenBank/DDBJ whole genome shotgun (WGS) entry which is preliminary data.</text>
</comment>
<dbReference type="EMBL" id="CM045767">
    <property type="protein sequence ID" value="KAI7996379.1"/>
    <property type="molecule type" value="Genomic_DNA"/>
</dbReference>
<accession>A0ACC0G731</accession>
<evidence type="ECO:0000313" key="1">
    <source>
        <dbReference type="EMBL" id="KAI7996379.1"/>
    </source>
</evidence>
<sequence length="122" mass="14205">MSRRNEFEEGNLRFRRSLFQWDVEELRRLDEMLLNAPALREESSDRLRWDADASGFFSVATAYKWYVFEESNESECPENKGKHPINLFIILMKDQHPGEGGLVDIKRGGTEITINHSKALIC</sequence>
<evidence type="ECO:0000313" key="2">
    <source>
        <dbReference type="Proteomes" id="UP001060215"/>
    </source>
</evidence>
<protein>
    <submittedName>
        <fullName evidence="1">Uncharacterized protein</fullName>
    </submittedName>
</protein>